<name>A0A4Y7QID1_9AGAM</name>
<evidence type="ECO:0000313" key="2">
    <source>
        <dbReference type="Proteomes" id="UP000294933"/>
    </source>
</evidence>
<reference evidence="1 2" key="1">
    <citation type="submission" date="2018-06" db="EMBL/GenBank/DDBJ databases">
        <title>A transcriptomic atlas of mushroom development highlights an independent origin of complex multicellularity.</title>
        <authorList>
            <consortium name="DOE Joint Genome Institute"/>
            <person name="Krizsan K."/>
            <person name="Almasi E."/>
            <person name="Merenyi Z."/>
            <person name="Sahu N."/>
            <person name="Viragh M."/>
            <person name="Koszo T."/>
            <person name="Mondo S."/>
            <person name="Kiss B."/>
            <person name="Balint B."/>
            <person name="Kues U."/>
            <person name="Barry K."/>
            <person name="Hegedus J.C."/>
            <person name="Henrissat B."/>
            <person name="Johnson J."/>
            <person name="Lipzen A."/>
            <person name="Ohm R."/>
            <person name="Nagy I."/>
            <person name="Pangilinan J."/>
            <person name="Yan J."/>
            <person name="Xiong Y."/>
            <person name="Grigoriev I.V."/>
            <person name="Hibbett D.S."/>
            <person name="Nagy L.G."/>
        </authorList>
    </citation>
    <scope>NUCLEOTIDE SEQUENCE [LARGE SCALE GENOMIC DNA]</scope>
    <source>
        <strain evidence="1 2">SZMC22713</strain>
    </source>
</reference>
<gene>
    <name evidence="1" type="ORF">BD410DRAFT_472803</name>
</gene>
<evidence type="ECO:0000313" key="1">
    <source>
        <dbReference type="EMBL" id="TDL26862.1"/>
    </source>
</evidence>
<dbReference type="EMBL" id="ML170160">
    <property type="protein sequence ID" value="TDL26862.1"/>
    <property type="molecule type" value="Genomic_DNA"/>
</dbReference>
<sequence length="333" mass="37089">MTSWKEYVILVLPQEIQVYERPDYASFGKSHCASLISIYPLAFVQRPFITSFVAEAQVVDPAMWDQSISELDQTFPHLSLQIFMRDDRAILHLLRLTYNTDAIPTFTLSRLLCDQPEGVARCEYMDQIIVGSSGTKILFRHSAHSPVSRMSLADIRVPALPRESGVITESESFIVQNHRYISVEHLPQLQFHSCTDFDDARGIFVAGNSRGDLCIGRFVEEQVLSATSVVDSLPDAEGLPAEQNCVQMDLPIYYEYANAVVQGELPSPLSEAITQSWGLVDGRPFLVPVGPTTGIDSRTFAAGSYLTCVGIAQIYISATPEMQSTITLMEKRR</sequence>
<dbReference type="Proteomes" id="UP000294933">
    <property type="component" value="Unassembled WGS sequence"/>
</dbReference>
<dbReference type="VEuPathDB" id="FungiDB:BD410DRAFT_472803"/>
<proteinExistence type="predicted"/>
<protein>
    <submittedName>
        <fullName evidence="1">Uncharacterized protein</fullName>
    </submittedName>
</protein>
<dbReference type="OrthoDB" id="2786194at2759"/>
<accession>A0A4Y7QID1</accession>
<organism evidence="1 2">
    <name type="scientific">Rickenella mellea</name>
    <dbReference type="NCBI Taxonomy" id="50990"/>
    <lineage>
        <taxon>Eukaryota</taxon>
        <taxon>Fungi</taxon>
        <taxon>Dikarya</taxon>
        <taxon>Basidiomycota</taxon>
        <taxon>Agaricomycotina</taxon>
        <taxon>Agaricomycetes</taxon>
        <taxon>Hymenochaetales</taxon>
        <taxon>Rickenellaceae</taxon>
        <taxon>Rickenella</taxon>
    </lineage>
</organism>
<dbReference type="AlphaFoldDB" id="A0A4Y7QID1"/>
<keyword evidence="2" id="KW-1185">Reference proteome</keyword>